<proteinExistence type="predicted"/>
<dbReference type="EMBL" id="QNVY02000001">
    <property type="protein sequence ID" value="RYJ53197.1"/>
    <property type="molecule type" value="Genomic_DNA"/>
</dbReference>
<dbReference type="RefSeq" id="WP_129752520.1">
    <property type="nucleotide sequence ID" value="NZ_QNVY02000001.1"/>
</dbReference>
<protein>
    <submittedName>
        <fullName evidence="1">Uncharacterized protein</fullName>
    </submittedName>
</protein>
<sequence>MENFIKRELAFKRYWLKKMTKYCESVIEKNNVGYKNVEVREVYYFDKESRKPLLWENSGDPYVLISFYAISKKKLDAAVKDFKNGDYSKLQACNIFLRMSPKDAKHIFPGTKGVLACEYFEDDLTGYSFHLK</sequence>
<evidence type="ECO:0000313" key="2">
    <source>
        <dbReference type="Proteomes" id="UP000253235"/>
    </source>
</evidence>
<dbReference type="Proteomes" id="UP000253235">
    <property type="component" value="Unassembled WGS sequence"/>
</dbReference>
<name>A0A482TPM2_9FLAO</name>
<dbReference type="AlphaFoldDB" id="A0A482TPM2"/>
<accession>A0A482TPM2</accession>
<reference evidence="1 2" key="1">
    <citation type="submission" date="2019-01" db="EMBL/GenBank/DDBJ databases">
        <title>Flavobacterium sp. nov. isolated from arctic soil.</title>
        <authorList>
            <person name="Kim D.-U."/>
        </authorList>
    </citation>
    <scope>NUCLEOTIDE SEQUENCE [LARGE SCALE GENOMIC DNA]</scope>
    <source>
        <strain evidence="1 2">Kopri-42</strain>
    </source>
</reference>
<evidence type="ECO:0000313" key="1">
    <source>
        <dbReference type="EMBL" id="RYJ53197.1"/>
    </source>
</evidence>
<comment type="caution">
    <text evidence="1">The sequence shown here is derived from an EMBL/GenBank/DDBJ whole genome shotgun (WGS) entry which is preliminary data.</text>
</comment>
<keyword evidence="2" id="KW-1185">Reference proteome</keyword>
<gene>
    <name evidence="1" type="ORF">DR871_003885</name>
</gene>
<organism evidence="1 2">
    <name type="scientific">Flavobacterium petrolei</name>
    <dbReference type="NCBI Taxonomy" id="2259594"/>
    <lineage>
        <taxon>Bacteria</taxon>
        <taxon>Pseudomonadati</taxon>
        <taxon>Bacteroidota</taxon>
        <taxon>Flavobacteriia</taxon>
        <taxon>Flavobacteriales</taxon>
        <taxon>Flavobacteriaceae</taxon>
        <taxon>Flavobacterium</taxon>
    </lineage>
</organism>